<dbReference type="AlphaFoldDB" id="A0A914V8X6"/>
<feature type="coiled-coil region" evidence="9">
    <location>
        <begin position="521"/>
        <end position="548"/>
    </location>
</feature>
<dbReference type="InterPro" id="IPR019323">
    <property type="entry name" value="ELKS/CAST"/>
</dbReference>
<evidence type="ECO:0000256" key="3">
    <source>
        <dbReference type="ARBA" id="ARBA00022553"/>
    </source>
</evidence>
<feature type="compositionally biased region" description="Low complexity" evidence="10">
    <location>
        <begin position="197"/>
        <end position="211"/>
    </location>
</feature>
<dbReference type="GO" id="GO:0007274">
    <property type="term" value="P:neuromuscular synaptic transmission"/>
    <property type="evidence" value="ECO:0007669"/>
    <property type="project" value="TreeGrafter"/>
</dbReference>
<feature type="coiled-coil region" evidence="9">
    <location>
        <begin position="283"/>
        <end position="310"/>
    </location>
</feature>
<keyword evidence="6" id="KW-0206">Cytoskeleton</keyword>
<dbReference type="GO" id="GO:0098882">
    <property type="term" value="F:structural constituent of presynaptic active zone"/>
    <property type="evidence" value="ECO:0007669"/>
    <property type="project" value="TreeGrafter"/>
</dbReference>
<keyword evidence="4" id="KW-0770">Synapse</keyword>
<dbReference type="PANTHER" id="PTHR18861:SF0">
    <property type="entry name" value="BRUCHPILOT, ISOFORM J"/>
    <property type="match status" value="1"/>
</dbReference>
<evidence type="ECO:0000256" key="10">
    <source>
        <dbReference type="SAM" id="MobiDB-lite"/>
    </source>
</evidence>
<evidence type="ECO:0000256" key="8">
    <source>
        <dbReference type="ARBA" id="ARBA00034106"/>
    </source>
</evidence>
<dbReference type="WBParaSite" id="PSAMB.scaffold1675size28794.g14315.t1">
    <property type="protein sequence ID" value="PSAMB.scaffold1675size28794.g14315.t1"/>
    <property type="gene ID" value="PSAMB.scaffold1675size28794.g14315"/>
</dbReference>
<dbReference type="GO" id="GO:0030424">
    <property type="term" value="C:axon"/>
    <property type="evidence" value="ECO:0007669"/>
    <property type="project" value="UniProtKB-SubCell"/>
</dbReference>
<feature type="compositionally biased region" description="Low complexity" evidence="10">
    <location>
        <begin position="230"/>
        <end position="245"/>
    </location>
</feature>
<accession>A0A914V8X6</accession>
<reference evidence="12" key="1">
    <citation type="submission" date="2022-11" db="UniProtKB">
        <authorList>
            <consortium name="WormBaseParasite"/>
        </authorList>
    </citation>
    <scope>IDENTIFICATION</scope>
</reference>
<keyword evidence="11" id="KW-1185">Reference proteome</keyword>
<sequence length="1263" mass="145153">MNAASFESDCRLNAEHHCIILVDRESEGEEQHQQRQQRAMGIEKRRSMSTRGWHPRLSDFWRKSFPNTPAPSYPSTSAQYHYQQAYQPSAYSSGDGYGGPSSLPSQNFLMQQQRAQSLGPAADDLLYSTGGGGGGGYGATTTRFADSPMSTRRSQSFGLSRPALTRQHRSFDGADLFAADSLFRPVGASVDFPVVSSTQQQQGGYSSSGGSRPFYPMTSTAQQPLSIATGGQHQHQQQLHSSGPLSNPNASAALWSTAPAGQLPPIAPMNVAQFSRDPYSMPVPVLQREYEMLRREYEQAVQKLNSTMNSIKTFWSPELKRERMSRKEEAAKLSLLQEQLRMGGHESQKQSSVIRQLQTELQCQYDLQRTIRDVDIQSVSREEYDALRMERDRIHREMQLAKDNLRELESQTETHRQTLNARDESLRKMLDMLQGKGQIPYNAIQERMELERLSTRTIELENRCRHLESLASMKDNEIRRLQEDWTSSSDRARQIQQQLDYIHSMPSDQRERDDSAYLAMMQSKDARIEDLEKQLEFYDQEVNRLRQDKMNQPTDYTDKMVTNHEFQTMKLKMEKSELELSHRAAELQTSQTRLQTAEEQISDLRKHLQVVKEANNAKEQQLSLLQGDIEALRTKLETKNESIEQKQSTLVQAQNEASRMNNQLADMKEQLKIRDNKLTMLQRKVEGLEELTREKERLIESLKQRMQNMPAVQQQRQLQDQLEESMRDKERLSREIREQRDSLESERLEQLEAHRREVRDLRMAIESLQKEIADRQVLIESQSENIADLNRELSSLRIVNNGLLAKDADGPEIDRLAADLHQARGEVDRLLKMVQNFERERETLGTRMKDLQRQLDETKQRQFNMPSVAMRTGDSLTRKGGAADQQARIEELEEALRESVSITAEREMAIAQHRQLNQQLQMQINDYKSQMSDLRRSTDAVNASSLEQNRVDKDQLIRSLKNERKKHLEEVLQLKHEAIVAAIGEKDAHIALLEMSRERPRTDEIETLKRHKDKLIKKLKDENERRMQLHNENLLSEDGELTGSLAKDHKASPVDQPCKCSRLRVSSGRRSDAARRRSDASRRGCLVVFRSSPRLFPTSSPFSLIQSVRCVELQKKKLRLFIDQLVASILELDPDLLTGLPRTQQSQGIEIKYLDKLSHEQLLLELQQRENDSLQLQHYANQLLQRLFHVQPGMVRRAMRLLDSFGVHNDAPMQPICLREATEGPETPPGGIHPPRKMQPPILAKSVMPRPSLKLARGGEISA</sequence>
<evidence type="ECO:0000313" key="11">
    <source>
        <dbReference type="Proteomes" id="UP000887566"/>
    </source>
</evidence>
<protein>
    <submittedName>
        <fullName evidence="12">Uncharacterized protein</fullName>
    </submittedName>
</protein>
<feature type="region of interest" description="Disordered" evidence="10">
    <location>
        <begin position="716"/>
        <end position="740"/>
    </location>
</feature>
<dbReference type="Pfam" id="PF10174">
    <property type="entry name" value="Cast"/>
    <property type="match status" value="2"/>
</dbReference>
<feature type="region of interest" description="Disordered" evidence="10">
    <location>
        <begin position="26"/>
        <end position="49"/>
    </location>
</feature>
<feature type="region of interest" description="Disordered" evidence="10">
    <location>
        <begin position="141"/>
        <end position="160"/>
    </location>
</feature>
<evidence type="ECO:0000256" key="7">
    <source>
        <dbReference type="ARBA" id="ARBA00023273"/>
    </source>
</evidence>
<dbReference type="Gene3D" id="1.10.287.1490">
    <property type="match status" value="1"/>
</dbReference>
<feature type="region of interest" description="Disordered" evidence="10">
    <location>
        <begin position="226"/>
        <end position="245"/>
    </location>
</feature>
<feature type="compositionally biased region" description="Basic and acidic residues" evidence="10">
    <location>
        <begin position="724"/>
        <end position="740"/>
    </location>
</feature>
<evidence type="ECO:0000256" key="5">
    <source>
        <dbReference type="ARBA" id="ARBA00023054"/>
    </source>
</evidence>
<feature type="region of interest" description="Disordered" evidence="10">
    <location>
        <begin position="197"/>
        <end position="218"/>
    </location>
</feature>
<dbReference type="GO" id="GO:0048788">
    <property type="term" value="C:cytoskeleton of presynaptic active zone"/>
    <property type="evidence" value="ECO:0007669"/>
    <property type="project" value="TreeGrafter"/>
</dbReference>
<evidence type="ECO:0000313" key="12">
    <source>
        <dbReference type="WBParaSite" id="PSAMB.scaffold1675size28794.g14315.t1"/>
    </source>
</evidence>
<dbReference type="PANTHER" id="PTHR18861">
    <property type="entry name" value="ELKS/RAB6-INTERACTING/CAST PROTEIN"/>
    <property type="match status" value="1"/>
</dbReference>
<feature type="coiled-coil region" evidence="9">
    <location>
        <begin position="384"/>
        <end position="418"/>
    </location>
</feature>
<evidence type="ECO:0000256" key="2">
    <source>
        <dbReference type="ARBA" id="ARBA00022490"/>
    </source>
</evidence>
<name>A0A914V8X6_9BILA</name>
<organism evidence="11 12">
    <name type="scientific">Plectus sambesii</name>
    <dbReference type="NCBI Taxonomy" id="2011161"/>
    <lineage>
        <taxon>Eukaryota</taxon>
        <taxon>Metazoa</taxon>
        <taxon>Ecdysozoa</taxon>
        <taxon>Nematoda</taxon>
        <taxon>Chromadorea</taxon>
        <taxon>Plectida</taxon>
        <taxon>Plectina</taxon>
        <taxon>Plectoidea</taxon>
        <taxon>Plectidae</taxon>
        <taxon>Plectus</taxon>
    </lineage>
</organism>
<dbReference type="Proteomes" id="UP000887566">
    <property type="component" value="Unplaced"/>
</dbReference>
<feature type="coiled-coil region" evidence="9">
    <location>
        <begin position="1005"/>
        <end position="1032"/>
    </location>
</feature>
<keyword evidence="2" id="KW-0963">Cytoplasm</keyword>
<comment type="subcellular location">
    <subcellularLocation>
        <location evidence="1">Cytoplasm</location>
        <location evidence="1">Cytoskeleton</location>
    </subcellularLocation>
    <subcellularLocation>
        <location evidence="8">Presynapse</location>
    </subcellularLocation>
</comment>
<dbReference type="GO" id="GO:0048167">
    <property type="term" value="P:regulation of synaptic plasticity"/>
    <property type="evidence" value="ECO:0007669"/>
    <property type="project" value="TreeGrafter"/>
</dbReference>
<evidence type="ECO:0000256" key="4">
    <source>
        <dbReference type="ARBA" id="ARBA00023018"/>
    </source>
</evidence>
<evidence type="ECO:0000256" key="9">
    <source>
        <dbReference type="SAM" id="Coils"/>
    </source>
</evidence>
<keyword evidence="7" id="KW-0966">Cell projection</keyword>
<keyword evidence="5 9" id="KW-0175">Coiled coil</keyword>
<feature type="region of interest" description="Disordered" evidence="10">
    <location>
        <begin position="1221"/>
        <end position="1249"/>
    </location>
</feature>
<keyword evidence="3" id="KW-0597">Phosphoprotein</keyword>
<proteinExistence type="predicted"/>
<evidence type="ECO:0000256" key="6">
    <source>
        <dbReference type="ARBA" id="ARBA00023212"/>
    </source>
</evidence>
<evidence type="ECO:0000256" key="1">
    <source>
        <dbReference type="ARBA" id="ARBA00004245"/>
    </source>
</evidence>
<feature type="compositionally biased region" description="Polar residues" evidence="10">
    <location>
        <begin position="148"/>
        <end position="158"/>
    </location>
</feature>